<name>A0A1G2R3Y6_9BACT</name>
<reference evidence="1 2" key="1">
    <citation type="journal article" date="2016" name="Nat. Commun.">
        <title>Thousands of microbial genomes shed light on interconnected biogeochemical processes in an aquifer system.</title>
        <authorList>
            <person name="Anantharaman K."/>
            <person name="Brown C.T."/>
            <person name="Hug L.A."/>
            <person name="Sharon I."/>
            <person name="Castelle C.J."/>
            <person name="Probst A.J."/>
            <person name="Thomas B.C."/>
            <person name="Singh A."/>
            <person name="Wilkins M.J."/>
            <person name="Karaoz U."/>
            <person name="Brodie E.L."/>
            <person name="Williams K.H."/>
            <person name="Hubbard S.S."/>
            <person name="Banfield J.F."/>
        </authorList>
    </citation>
    <scope>NUCLEOTIDE SEQUENCE [LARGE SCALE GENOMIC DNA]</scope>
</reference>
<proteinExistence type="predicted"/>
<sequence length="186" mass="21628">MYLVNQMHQLGDALEAAGYTSGDLTMLCSSVSRLRELKDVLAGRSQIVVVKHVIDCDADPLVPNGWTVEKHVKGGQMEWDPARVRLYLSESQWNNKAIRGNQLREELRGKLTYNANLLDYLLAHPELIPEEWKRRLVFFWGTIYCYPDSYLVVRYLYWSGGRWRWHFRWLDGGFGDFYHTAVPASS</sequence>
<dbReference type="EMBL" id="MHTW01000015">
    <property type="protein sequence ID" value="OHA67278.1"/>
    <property type="molecule type" value="Genomic_DNA"/>
</dbReference>
<dbReference type="AlphaFoldDB" id="A0A1G2R3Y6"/>
<evidence type="ECO:0000313" key="2">
    <source>
        <dbReference type="Proteomes" id="UP000176901"/>
    </source>
</evidence>
<evidence type="ECO:0000313" key="1">
    <source>
        <dbReference type="EMBL" id="OHA67278.1"/>
    </source>
</evidence>
<gene>
    <name evidence="1" type="ORF">A3C82_00245</name>
</gene>
<dbReference type="Proteomes" id="UP000176901">
    <property type="component" value="Unassembled WGS sequence"/>
</dbReference>
<accession>A0A1G2R3Y6</accession>
<dbReference type="STRING" id="1802451.A3C82_00245"/>
<organism evidence="1 2">
    <name type="scientific">Candidatus Wildermuthbacteria bacterium RIFCSPHIGHO2_02_FULL_47_12</name>
    <dbReference type="NCBI Taxonomy" id="1802451"/>
    <lineage>
        <taxon>Bacteria</taxon>
        <taxon>Candidatus Wildermuthiibacteriota</taxon>
    </lineage>
</organism>
<protein>
    <submittedName>
        <fullName evidence="1">Uncharacterized protein</fullName>
    </submittedName>
</protein>
<comment type="caution">
    <text evidence="1">The sequence shown here is derived from an EMBL/GenBank/DDBJ whole genome shotgun (WGS) entry which is preliminary data.</text>
</comment>